<dbReference type="Proteomes" id="UP000001514">
    <property type="component" value="Unassembled WGS sequence"/>
</dbReference>
<comment type="subcellular location">
    <subcellularLocation>
        <location evidence="1">Golgi apparatus membrane</location>
        <topology evidence="1">Single-pass type II membrane protein</topology>
    </subcellularLocation>
</comment>
<name>D8R6R0_SELML</name>
<dbReference type="InterPro" id="IPR004263">
    <property type="entry name" value="Exostosin"/>
</dbReference>
<dbReference type="OrthoDB" id="1924787at2759"/>
<dbReference type="GO" id="GO:0000139">
    <property type="term" value="C:Golgi membrane"/>
    <property type="evidence" value="ECO:0007669"/>
    <property type="project" value="UniProtKB-SubCell"/>
</dbReference>
<dbReference type="HOGENOM" id="CLU_012659_4_1_1"/>
<evidence type="ECO:0000256" key="1">
    <source>
        <dbReference type="ARBA" id="ARBA00004323"/>
    </source>
</evidence>
<accession>D8R6R0</accession>
<gene>
    <name evidence="6" type="primary">GT47A8-1</name>
    <name evidence="6" type="ORF">SELMODRAFT_407784</name>
</gene>
<dbReference type="GO" id="GO:0016757">
    <property type="term" value="F:glycosyltransferase activity"/>
    <property type="evidence" value="ECO:0007669"/>
    <property type="project" value="UniProtKB-KW"/>
</dbReference>
<dbReference type="OMA" id="GRRIFMY"/>
<proteinExistence type="inferred from homology"/>
<evidence type="ECO:0000313" key="7">
    <source>
        <dbReference type="Proteomes" id="UP000001514"/>
    </source>
</evidence>
<dbReference type="KEGG" id="smo:SELMODRAFT_407784"/>
<keyword evidence="6" id="KW-0328">Glycosyltransferase</keyword>
<dbReference type="InParanoid" id="D8R6R0"/>
<dbReference type="Gramene" id="EFJ32717">
    <property type="protein sequence ID" value="EFJ32717"/>
    <property type="gene ID" value="SELMODRAFT_407784"/>
</dbReference>
<organism evidence="7">
    <name type="scientific">Selaginella moellendorffii</name>
    <name type="common">Spikemoss</name>
    <dbReference type="NCBI Taxonomy" id="88036"/>
    <lineage>
        <taxon>Eukaryota</taxon>
        <taxon>Viridiplantae</taxon>
        <taxon>Streptophyta</taxon>
        <taxon>Embryophyta</taxon>
        <taxon>Tracheophyta</taxon>
        <taxon>Lycopodiopsida</taxon>
        <taxon>Selaginellales</taxon>
        <taxon>Selaginellaceae</taxon>
        <taxon>Selaginella</taxon>
    </lineage>
</organism>
<keyword evidence="7" id="KW-1185">Reference proteome</keyword>
<dbReference type="eggNOG" id="KOG1021">
    <property type="taxonomic scope" value="Eukaryota"/>
</dbReference>
<keyword evidence="3" id="KW-0735">Signal-anchor</keyword>
<feature type="domain" description="Exostosin GT47" evidence="5">
    <location>
        <begin position="49"/>
        <end position="395"/>
    </location>
</feature>
<evidence type="ECO:0000259" key="5">
    <source>
        <dbReference type="Pfam" id="PF03016"/>
    </source>
</evidence>
<evidence type="ECO:0000256" key="4">
    <source>
        <dbReference type="ARBA" id="ARBA00023034"/>
    </source>
</evidence>
<protein>
    <submittedName>
        <fullName evidence="6">Galactosyltransferase-like protein</fullName>
    </submittedName>
</protein>
<dbReference type="GeneID" id="9634044"/>
<dbReference type="Pfam" id="PF03016">
    <property type="entry name" value="Exostosin_GT47"/>
    <property type="match status" value="1"/>
</dbReference>
<dbReference type="PANTHER" id="PTHR11062">
    <property type="entry name" value="EXOSTOSIN HEPARAN SULFATE GLYCOSYLTRANSFERASE -RELATED"/>
    <property type="match status" value="1"/>
</dbReference>
<keyword evidence="4" id="KW-0333">Golgi apparatus</keyword>
<dbReference type="InterPro" id="IPR040911">
    <property type="entry name" value="Exostosin_GT47"/>
</dbReference>
<sequence>MKKSVATASLYCFLVSGMALLFFRNSSPGTREQTSQELSLGKNSSVDGCKGKRVFVYDLPSEFNSQLLERCNSGIVNWLNFCDHVSNDGFGQPVPQEFEPLLGKGWYKTDSYMLEVIFHRRMASYECLTDDPARANAFYVPYYAGLDALHYLYNPGANKSLHGAGVAEWLERNAARKFWDEEQGGGGRDHFVVMGRTAWDFGAGSNPDLDRWGTPILASPKFSSMSVLFVEKNPWDPRRRQHAVPYPTAFHPGSRGELGDWVARVRGSRRSYLFAFAGAPRPSQEASIRSLLLDQCVGEASARCKFVDCGERRCGHDPAPIAAAFLSAEFCLQPRGDSATRRSVFDAIVAGCIPVFFHEDSAYSQYTWHLPDDPRGYSVFVREEEIKGGNVSISEVLGRFPREEVAAMRARLLEMAPRLIYAHGGGSDRLEGDAFDVAIQRVLEEAAHGSIARG</sequence>
<comment type="similarity">
    <text evidence="2">Belongs to the glycosyltransferase 47 family.</text>
</comment>
<evidence type="ECO:0000313" key="6">
    <source>
        <dbReference type="EMBL" id="EFJ32717.1"/>
    </source>
</evidence>
<keyword evidence="3" id="KW-0812">Transmembrane</keyword>
<evidence type="ECO:0000256" key="2">
    <source>
        <dbReference type="ARBA" id="ARBA00010271"/>
    </source>
</evidence>
<evidence type="ECO:0000256" key="3">
    <source>
        <dbReference type="ARBA" id="ARBA00022968"/>
    </source>
</evidence>
<dbReference type="EMBL" id="GL377572">
    <property type="protein sequence ID" value="EFJ32717.1"/>
    <property type="molecule type" value="Genomic_DNA"/>
</dbReference>
<dbReference type="PANTHER" id="PTHR11062:SF58">
    <property type="entry name" value="XYLOGLUCAN GALACTOSYLTRANSFERASE GT19-RELATED"/>
    <property type="match status" value="1"/>
</dbReference>
<dbReference type="AlphaFoldDB" id="D8R6R0"/>
<keyword evidence="6" id="KW-0808">Transferase</keyword>
<reference evidence="6 7" key="1">
    <citation type="journal article" date="2011" name="Science">
        <title>The Selaginella genome identifies genetic changes associated with the evolution of vascular plants.</title>
        <authorList>
            <person name="Banks J.A."/>
            <person name="Nishiyama T."/>
            <person name="Hasebe M."/>
            <person name="Bowman J.L."/>
            <person name="Gribskov M."/>
            <person name="dePamphilis C."/>
            <person name="Albert V.A."/>
            <person name="Aono N."/>
            <person name="Aoyama T."/>
            <person name="Ambrose B.A."/>
            <person name="Ashton N.W."/>
            <person name="Axtell M.J."/>
            <person name="Barker E."/>
            <person name="Barker M.S."/>
            <person name="Bennetzen J.L."/>
            <person name="Bonawitz N.D."/>
            <person name="Chapple C."/>
            <person name="Cheng C."/>
            <person name="Correa L.G."/>
            <person name="Dacre M."/>
            <person name="DeBarry J."/>
            <person name="Dreyer I."/>
            <person name="Elias M."/>
            <person name="Engstrom E.M."/>
            <person name="Estelle M."/>
            <person name="Feng L."/>
            <person name="Finet C."/>
            <person name="Floyd S.K."/>
            <person name="Frommer W.B."/>
            <person name="Fujita T."/>
            <person name="Gramzow L."/>
            <person name="Gutensohn M."/>
            <person name="Harholt J."/>
            <person name="Hattori M."/>
            <person name="Heyl A."/>
            <person name="Hirai T."/>
            <person name="Hiwatashi Y."/>
            <person name="Ishikawa M."/>
            <person name="Iwata M."/>
            <person name="Karol K.G."/>
            <person name="Koehler B."/>
            <person name="Kolukisaoglu U."/>
            <person name="Kubo M."/>
            <person name="Kurata T."/>
            <person name="Lalonde S."/>
            <person name="Li K."/>
            <person name="Li Y."/>
            <person name="Litt A."/>
            <person name="Lyons E."/>
            <person name="Manning G."/>
            <person name="Maruyama T."/>
            <person name="Michael T.P."/>
            <person name="Mikami K."/>
            <person name="Miyazaki S."/>
            <person name="Morinaga S."/>
            <person name="Murata T."/>
            <person name="Mueller-Roeber B."/>
            <person name="Nelson D.R."/>
            <person name="Obara M."/>
            <person name="Oguri Y."/>
            <person name="Olmstead R.G."/>
            <person name="Onodera N."/>
            <person name="Petersen B.L."/>
            <person name="Pils B."/>
            <person name="Prigge M."/>
            <person name="Rensing S.A."/>
            <person name="Riano-Pachon D.M."/>
            <person name="Roberts A.W."/>
            <person name="Sato Y."/>
            <person name="Scheller H.V."/>
            <person name="Schulz B."/>
            <person name="Schulz C."/>
            <person name="Shakirov E.V."/>
            <person name="Shibagaki N."/>
            <person name="Shinohara N."/>
            <person name="Shippen D.E."/>
            <person name="Soerensen I."/>
            <person name="Sotooka R."/>
            <person name="Sugimoto N."/>
            <person name="Sugita M."/>
            <person name="Sumikawa N."/>
            <person name="Tanurdzic M."/>
            <person name="Theissen G."/>
            <person name="Ulvskov P."/>
            <person name="Wakazuki S."/>
            <person name="Weng J.K."/>
            <person name="Willats W.W."/>
            <person name="Wipf D."/>
            <person name="Wolf P.G."/>
            <person name="Yang L."/>
            <person name="Zimmer A.D."/>
            <person name="Zhu Q."/>
            <person name="Mitros T."/>
            <person name="Hellsten U."/>
            <person name="Loque D."/>
            <person name="Otillar R."/>
            <person name="Salamov A."/>
            <person name="Schmutz J."/>
            <person name="Shapiro H."/>
            <person name="Lindquist E."/>
            <person name="Lucas S."/>
            <person name="Rokhsar D."/>
            <person name="Grigoriev I.V."/>
        </authorList>
    </citation>
    <scope>NUCLEOTIDE SEQUENCE [LARGE SCALE GENOMIC DNA]</scope>
</reference>